<protein>
    <submittedName>
        <fullName evidence="8">Uncharacterized protein</fullName>
    </submittedName>
</protein>
<keyword evidence="1" id="KW-0479">Metal-binding</keyword>
<evidence type="ECO:0000259" key="6">
    <source>
        <dbReference type="PROSITE" id="PS50053"/>
    </source>
</evidence>
<sequence>MGRAISKFSRTLGFSEPNTSFCALNVLGTRTSALSAEPAIQQQNTTIDQLSGNVPITPLPSRLANEFGLNDTNEFNNHNLRRRPSNELQQRGKRKGQKLPSRRLNISPNMAKRLDGSTKQRNRRRDQSSRAQPRSFNIEKRQIYLPEVNNGITERNIVPLINNNVKRRPPRHLLDSTDKQRIVRTSSRQTTIPQRLYDLLQCPVCLNEYVDPHFIPCGHTYCYSCLNQLIQNNNILICPECRKKHIVPQEGFPSNFLVRNLIEENLHSISGKCTECKLFTVLRPCRHCGFMICDRCYQRHKDTKLAHRNLDGEKIIHLFVAVHKLLFDVSQVKQLIVAIPIANFLKDPSAVLTQRIAKRERLGVFDQLVLEYDGKRIRFNRTLHSYGIEDGDILYVYNNQQFGNQLTHLCDNDNTTRVVSPGRRNRNITNNTRNNVELLSYHSLNGDNLQTSSTSITGNSSDMSNGSHVYTQTSHSLSSPVFRLTKTLQST</sequence>
<keyword evidence="2 4" id="KW-0863">Zinc-finger</keyword>
<dbReference type="Pfam" id="PF11976">
    <property type="entry name" value="Rad60-SLD"/>
    <property type="match status" value="1"/>
</dbReference>
<dbReference type="GO" id="GO:0008270">
    <property type="term" value="F:zinc ion binding"/>
    <property type="evidence" value="ECO:0007669"/>
    <property type="project" value="UniProtKB-KW"/>
</dbReference>
<dbReference type="PANTHER" id="PTHR25462">
    <property type="entry name" value="BONUS, ISOFORM C-RELATED"/>
    <property type="match status" value="1"/>
</dbReference>
<dbReference type="OrthoDB" id="111250at2759"/>
<dbReference type="InterPro" id="IPR017907">
    <property type="entry name" value="Znf_RING_CS"/>
</dbReference>
<feature type="region of interest" description="Disordered" evidence="5">
    <location>
        <begin position="450"/>
        <end position="472"/>
    </location>
</feature>
<evidence type="ECO:0000256" key="2">
    <source>
        <dbReference type="ARBA" id="ARBA00022771"/>
    </source>
</evidence>
<gene>
    <name evidence="8" type="ORF">GPM918_LOCUS6770</name>
    <name evidence="9" type="ORF">SRO942_LOCUS6770</name>
</gene>
<evidence type="ECO:0000256" key="4">
    <source>
        <dbReference type="PROSITE-ProRule" id="PRU00175"/>
    </source>
</evidence>
<accession>A0A813WX53</accession>
<feature type="domain" description="RING-type" evidence="7">
    <location>
        <begin position="202"/>
        <end position="242"/>
    </location>
</feature>
<dbReference type="EMBL" id="CAJNOQ010001061">
    <property type="protein sequence ID" value="CAF0864631.1"/>
    <property type="molecule type" value="Genomic_DNA"/>
</dbReference>
<dbReference type="AlphaFoldDB" id="A0A813WX53"/>
<dbReference type="SMART" id="SM00184">
    <property type="entry name" value="RING"/>
    <property type="match status" value="1"/>
</dbReference>
<evidence type="ECO:0000313" key="10">
    <source>
        <dbReference type="Proteomes" id="UP000663829"/>
    </source>
</evidence>
<dbReference type="Gene3D" id="3.10.20.90">
    <property type="entry name" value="Phosphatidylinositol 3-kinase Catalytic Subunit, Chain A, domain 1"/>
    <property type="match status" value="1"/>
</dbReference>
<dbReference type="PANTHER" id="PTHR25462:SF296">
    <property type="entry name" value="MEIOTIC P26, ISOFORM F"/>
    <property type="match status" value="1"/>
</dbReference>
<dbReference type="InterPro" id="IPR001841">
    <property type="entry name" value="Znf_RING"/>
</dbReference>
<evidence type="ECO:0000313" key="8">
    <source>
        <dbReference type="EMBL" id="CAF0864631.1"/>
    </source>
</evidence>
<proteinExistence type="predicted"/>
<dbReference type="PROSITE" id="PS00518">
    <property type="entry name" value="ZF_RING_1"/>
    <property type="match status" value="1"/>
</dbReference>
<feature type="region of interest" description="Disordered" evidence="5">
    <location>
        <begin position="67"/>
        <end position="138"/>
    </location>
</feature>
<name>A0A813WX53_9BILA</name>
<comment type="caution">
    <text evidence="8">The sequence shown here is derived from an EMBL/GenBank/DDBJ whole genome shotgun (WGS) entry which is preliminary data.</text>
</comment>
<evidence type="ECO:0000259" key="7">
    <source>
        <dbReference type="PROSITE" id="PS50089"/>
    </source>
</evidence>
<dbReference type="InterPro" id="IPR047153">
    <property type="entry name" value="TRIM45/56/19-like"/>
</dbReference>
<keyword evidence="3" id="KW-0862">Zinc</keyword>
<dbReference type="Pfam" id="PF00097">
    <property type="entry name" value="zf-C3HC4"/>
    <property type="match status" value="1"/>
</dbReference>
<dbReference type="InterPro" id="IPR018957">
    <property type="entry name" value="Znf_C3HC4_RING-type"/>
</dbReference>
<reference evidence="8" key="1">
    <citation type="submission" date="2021-02" db="EMBL/GenBank/DDBJ databases">
        <authorList>
            <person name="Nowell W R."/>
        </authorList>
    </citation>
    <scope>NUCLEOTIDE SEQUENCE</scope>
</reference>
<evidence type="ECO:0000313" key="9">
    <source>
        <dbReference type="EMBL" id="CAF3652164.1"/>
    </source>
</evidence>
<keyword evidence="10" id="KW-1185">Reference proteome</keyword>
<dbReference type="Gene3D" id="3.30.40.10">
    <property type="entry name" value="Zinc/RING finger domain, C3HC4 (zinc finger)"/>
    <property type="match status" value="1"/>
</dbReference>
<dbReference type="EMBL" id="CAJOBC010001061">
    <property type="protein sequence ID" value="CAF3652164.1"/>
    <property type="molecule type" value="Genomic_DNA"/>
</dbReference>
<dbReference type="PROSITE" id="PS50089">
    <property type="entry name" value="ZF_RING_2"/>
    <property type="match status" value="1"/>
</dbReference>
<evidence type="ECO:0000256" key="3">
    <source>
        <dbReference type="ARBA" id="ARBA00022833"/>
    </source>
</evidence>
<dbReference type="InterPro" id="IPR029071">
    <property type="entry name" value="Ubiquitin-like_domsf"/>
</dbReference>
<dbReference type="CDD" id="cd16449">
    <property type="entry name" value="RING-HC"/>
    <property type="match status" value="1"/>
</dbReference>
<dbReference type="InterPro" id="IPR022617">
    <property type="entry name" value="Rad60/SUMO-like_dom"/>
</dbReference>
<feature type="domain" description="Ubiquitin-like" evidence="6">
    <location>
        <begin position="366"/>
        <end position="403"/>
    </location>
</feature>
<dbReference type="Proteomes" id="UP000681722">
    <property type="component" value="Unassembled WGS sequence"/>
</dbReference>
<organism evidence="8 10">
    <name type="scientific">Didymodactylos carnosus</name>
    <dbReference type="NCBI Taxonomy" id="1234261"/>
    <lineage>
        <taxon>Eukaryota</taxon>
        <taxon>Metazoa</taxon>
        <taxon>Spiralia</taxon>
        <taxon>Gnathifera</taxon>
        <taxon>Rotifera</taxon>
        <taxon>Eurotatoria</taxon>
        <taxon>Bdelloidea</taxon>
        <taxon>Philodinida</taxon>
        <taxon>Philodinidae</taxon>
        <taxon>Didymodactylos</taxon>
    </lineage>
</organism>
<feature type="compositionally biased region" description="Basic residues" evidence="5">
    <location>
        <begin position="91"/>
        <end position="101"/>
    </location>
</feature>
<dbReference type="CDD" id="cd01763">
    <property type="entry name" value="Ubl_SUMO_like"/>
    <property type="match status" value="1"/>
</dbReference>
<evidence type="ECO:0000256" key="5">
    <source>
        <dbReference type="SAM" id="MobiDB-lite"/>
    </source>
</evidence>
<evidence type="ECO:0000256" key="1">
    <source>
        <dbReference type="ARBA" id="ARBA00022723"/>
    </source>
</evidence>
<dbReference type="SUPFAM" id="SSF57850">
    <property type="entry name" value="RING/U-box"/>
    <property type="match status" value="1"/>
</dbReference>
<dbReference type="PROSITE" id="PS50053">
    <property type="entry name" value="UBIQUITIN_2"/>
    <property type="match status" value="1"/>
</dbReference>
<dbReference type="InterPro" id="IPR000626">
    <property type="entry name" value="Ubiquitin-like_dom"/>
</dbReference>
<dbReference type="Proteomes" id="UP000663829">
    <property type="component" value="Unassembled WGS sequence"/>
</dbReference>
<dbReference type="SUPFAM" id="SSF54236">
    <property type="entry name" value="Ubiquitin-like"/>
    <property type="match status" value="1"/>
</dbReference>
<dbReference type="InterPro" id="IPR013083">
    <property type="entry name" value="Znf_RING/FYVE/PHD"/>
</dbReference>